<evidence type="ECO:0000256" key="1">
    <source>
        <dbReference type="ARBA" id="ARBA00022603"/>
    </source>
</evidence>
<dbReference type="Gene3D" id="3.40.1280.10">
    <property type="match status" value="1"/>
</dbReference>
<dbReference type="Pfam" id="PF00588">
    <property type="entry name" value="SpoU_methylase"/>
    <property type="match status" value="1"/>
</dbReference>
<reference evidence="4 5" key="1">
    <citation type="journal article" date="2013" name="Environ. Microbiol.">
        <title>Complete genome, catabolic sub-proteomes and key-metabolites of Desulfobacula toluolica Tol2, a marine, aromatic compound-degrading, sulfate-reducing bacterium.</title>
        <authorList>
            <person name="Wohlbrand L."/>
            <person name="Jacob J.H."/>
            <person name="Kube M."/>
            <person name="Mussmann M."/>
            <person name="Jarling R."/>
            <person name="Beck A."/>
            <person name="Amann R."/>
            <person name="Wilkes H."/>
            <person name="Reinhardt R."/>
            <person name="Rabus R."/>
        </authorList>
    </citation>
    <scope>NUCLEOTIDE SEQUENCE [LARGE SCALE GENOMIC DNA]</scope>
    <source>
        <strain evidence="5">DSM 7467 / Tol2</strain>
    </source>
</reference>
<organism evidence="4 5">
    <name type="scientific">Desulfobacula toluolica (strain DSM 7467 / Tol2)</name>
    <dbReference type="NCBI Taxonomy" id="651182"/>
    <lineage>
        <taxon>Bacteria</taxon>
        <taxon>Pseudomonadati</taxon>
        <taxon>Thermodesulfobacteriota</taxon>
        <taxon>Desulfobacteria</taxon>
        <taxon>Desulfobacterales</taxon>
        <taxon>Desulfobacteraceae</taxon>
        <taxon>Desulfobacula</taxon>
    </lineage>
</organism>
<dbReference type="STRING" id="651182.TOL2_C38160"/>
<dbReference type="GO" id="GO:0008173">
    <property type="term" value="F:RNA methyltransferase activity"/>
    <property type="evidence" value="ECO:0007669"/>
    <property type="project" value="InterPro"/>
</dbReference>
<dbReference type="SUPFAM" id="SSF75217">
    <property type="entry name" value="alpha/beta knot"/>
    <property type="match status" value="1"/>
</dbReference>
<protein>
    <submittedName>
        <fullName evidence="4">Predicted tRNA/rRNA methyltransferase</fullName>
    </submittedName>
</protein>
<proteinExistence type="predicted"/>
<dbReference type="KEGG" id="dto:TOL2_C38160"/>
<dbReference type="InterPro" id="IPR051259">
    <property type="entry name" value="rRNA_Methyltransferase"/>
</dbReference>
<dbReference type="EMBL" id="FO203503">
    <property type="protein sequence ID" value="CCK81972.1"/>
    <property type="molecule type" value="Genomic_DNA"/>
</dbReference>
<dbReference type="GO" id="GO:0032259">
    <property type="term" value="P:methylation"/>
    <property type="evidence" value="ECO:0007669"/>
    <property type="project" value="UniProtKB-KW"/>
</dbReference>
<dbReference type="InterPro" id="IPR029026">
    <property type="entry name" value="tRNA_m1G_MTases_N"/>
</dbReference>
<dbReference type="OrthoDB" id="9795352at2"/>
<dbReference type="PANTHER" id="PTHR43191:SF7">
    <property type="entry name" value="OBP33PEP LIKE PROTEIN"/>
    <property type="match status" value="1"/>
</dbReference>
<dbReference type="AlphaFoldDB" id="K0NSK0"/>
<keyword evidence="2 4" id="KW-0808">Transferase</keyword>
<keyword evidence="5" id="KW-1185">Reference proteome</keyword>
<dbReference type="GO" id="GO:0003723">
    <property type="term" value="F:RNA binding"/>
    <property type="evidence" value="ECO:0007669"/>
    <property type="project" value="InterPro"/>
</dbReference>
<keyword evidence="1 4" id="KW-0489">Methyltransferase</keyword>
<evidence type="ECO:0000256" key="2">
    <source>
        <dbReference type="ARBA" id="ARBA00022679"/>
    </source>
</evidence>
<dbReference type="GO" id="GO:0006396">
    <property type="term" value="P:RNA processing"/>
    <property type="evidence" value="ECO:0007669"/>
    <property type="project" value="InterPro"/>
</dbReference>
<feature type="domain" description="tRNA/rRNA methyltransferase SpoU type" evidence="3">
    <location>
        <begin position="38"/>
        <end position="174"/>
    </location>
</feature>
<evidence type="ECO:0000313" key="4">
    <source>
        <dbReference type="EMBL" id="CCK81972.1"/>
    </source>
</evidence>
<dbReference type="InterPro" id="IPR029028">
    <property type="entry name" value="Alpha/beta_knot_MTases"/>
</dbReference>
<evidence type="ECO:0000259" key="3">
    <source>
        <dbReference type="Pfam" id="PF00588"/>
    </source>
</evidence>
<sequence length="190" mass="21591">MGPHKVRQMMKSERDMAKRRFRRQRNKNYLAKSGIHECVIVLDHLKPTYNIGKIFRSADAFGAREIHLVGIDFFDPAPGMGAFKWVPAVFHKNFFSCYTSLVNNGYIPFILEPGKGQSITHTRMPLKSAFIFGHEEYGISFEPDLFPEVRPLTIPQFGKSQSLNVSVAASIILYEYVRQHGVIDNKSPGS</sequence>
<dbReference type="HOGENOM" id="CLU_1382182_0_0_7"/>
<dbReference type="PANTHER" id="PTHR43191">
    <property type="entry name" value="RRNA METHYLTRANSFERASE 3"/>
    <property type="match status" value="1"/>
</dbReference>
<dbReference type="RefSeq" id="WP_014959154.1">
    <property type="nucleotide sequence ID" value="NC_018645.1"/>
</dbReference>
<gene>
    <name evidence="4" type="ordered locus">TOL2_C38160</name>
</gene>
<accession>K0NSK0</accession>
<dbReference type="InterPro" id="IPR001537">
    <property type="entry name" value="SpoU_MeTrfase"/>
</dbReference>
<dbReference type="Proteomes" id="UP000007347">
    <property type="component" value="Chromosome"/>
</dbReference>
<evidence type="ECO:0000313" key="5">
    <source>
        <dbReference type="Proteomes" id="UP000007347"/>
    </source>
</evidence>
<dbReference type="CDD" id="cd18096">
    <property type="entry name" value="SpoU-like"/>
    <property type="match status" value="1"/>
</dbReference>
<name>K0NSK0_DESTT</name>